<evidence type="ECO:0000256" key="5">
    <source>
        <dbReference type="ARBA" id="ARBA00022982"/>
    </source>
</evidence>
<dbReference type="InterPro" id="IPR017927">
    <property type="entry name" value="FAD-bd_FR_type"/>
</dbReference>
<keyword evidence="3" id="KW-0813">Transport</keyword>
<evidence type="ECO:0000256" key="10">
    <source>
        <dbReference type="SAM" id="Phobius"/>
    </source>
</evidence>
<keyword evidence="4 10" id="KW-0812">Transmembrane</keyword>
<dbReference type="PANTHER" id="PTHR32361">
    <property type="entry name" value="FERRIC/CUPRIC REDUCTASE TRANSMEMBRANE COMPONENT"/>
    <property type="match status" value="1"/>
</dbReference>
<keyword evidence="5" id="KW-0249">Electron transport</keyword>
<feature type="domain" description="FAD-binding FR-type" evidence="11">
    <location>
        <begin position="272"/>
        <end position="395"/>
    </location>
</feature>
<dbReference type="InterPro" id="IPR013130">
    <property type="entry name" value="Fe3_Rdtase_TM_dom"/>
</dbReference>
<keyword evidence="8" id="KW-0406">Ion transport</keyword>
<dbReference type="CDD" id="cd06186">
    <property type="entry name" value="NOX_Duox_like_FAD_NADP"/>
    <property type="match status" value="1"/>
</dbReference>
<name>A0A9P4R4R5_9PLEO</name>
<proteinExistence type="inferred from homology"/>
<evidence type="ECO:0000256" key="1">
    <source>
        <dbReference type="ARBA" id="ARBA00004141"/>
    </source>
</evidence>
<dbReference type="SUPFAM" id="SSF52343">
    <property type="entry name" value="Ferredoxin reductase-like, C-terminal NADP-linked domain"/>
    <property type="match status" value="1"/>
</dbReference>
<comment type="subcellular location">
    <subcellularLocation>
        <location evidence="1">Membrane</location>
        <topology evidence="1">Multi-pass membrane protein</topology>
    </subcellularLocation>
</comment>
<dbReference type="GO" id="GO:0015677">
    <property type="term" value="P:copper ion import"/>
    <property type="evidence" value="ECO:0007669"/>
    <property type="project" value="TreeGrafter"/>
</dbReference>
<dbReference type="InterPro" id="IPR013121">
    <property type="entry name" value="Fe_red_NAD-bd_6"/>
</dbReference>
<evidence type="ECO:0000256" key="6">
    <source>
        <dbReference type="ARBA" id="ARBA00022989"/>
    </source>
</evidence>
<evidence type="ECO:0000256" key="7">
    <source>
        <dbReference type="ARBA" id="ARBA00023002"/>
    </source>
</evidence>
<dbReference type="GO" id="GO:0000293">
    <property type="term" value="F:ferric-chelate reductase activity"/>
    <property type="evidence" value="ECO:0007669"/>
    <property type="project" value="UniProtKB-ARBA"/>
</dbReference>
<feature type="transmembrane region" description="Helical" evidence="10">
    <location>
        <begin position="234"/>
        <end position="254"/>
    </location>
</feature>
<dbReference type="Pfam" id="PF08030">
    <property type="entry name" value="NAD_binding_6"/>
    <property type="match status" value="1"/>
</dbReference>
<evidence type="ECO:0000256" key="8">
    <source>
        <dbReference type="ARBA" id="ARBA00023065"/>
    </source>
</evidence>
<accession>A0A9P4R4R5</accession>
<reference evidence="12" key="1">
    <citation type="journal article" date="2020" name="Stud. Mycol.">
        <title>101 Dothideomycetes genomes: a test case for predicting lifestyles and emergence of pathogens.</title>
        <authorList>
            <person name="Haridas S."/>
            <person name="Albert R."/>
            <person name="Binder M."/>
            <person name="Bloem J."/>
            <person name="Labutti K."/>
            <person name="Salamov A."/>
            <person name="Andreopoulos B."/>
            <person name="Baker S."/>
            <person name="Barry K."/>
            <person name="Bills G."/>
            <person name="Bluhm B."/>
            <person name="Cannon C."/>
            <person name="Castanera R."/>
            <person name="Culley D."/>
            <person name="Daum C."/>
            <person name="Ezra D."/>
            <person name="Gonzalez J."/>
            <person name="Henrissat B."/>
            <person name="Kuo A."/>
            <person name="Liang C."/>
            <person name="Lipzen A."/>
            <person name="Lutzoni F."/>
            <person name="Magnuson J."/>
            <person name="Mondo S."/>
            <person name="Nolan M."/>
            <person name="Ohm R."/>
            <person name="Pangilinan J."/>
            <person name="Park H.-J."/>
            <person name="Ramirez L."/>
            <person name="Alfaro M."/>
            <person name="Sun H."/>
            <person name="Tritt A."/>
            <person name="Yoshinaga Y."/>
            <person name="Zwiers L.-H."/>
            <person name="Turgeon B."/>
            <person name="Goodwin S."/>
            <person name="Spatafora J."/>
            <person name="Crous P."/>
            <person name="Grigoriev I."/>
        </authorList>
    </citation>
    <scope>NUCLEOTIDE SEQUENCE</scope>
    <source>
        <strain evidence="12">CBS 125425</strain>
    </source>
</reference>
<dbReference type="InterPro" id="IPR051410">
    <property type="entry name" value="Ferric/Cupric_Reductase"/>
</dbReference>
<feature type="transmembrane region" description="Helical" evidence="10">
    <location>
        <begin position="23"/>
        <end position="49"/>
    </location>
</feature>
<dbReference type="EMBL" id="ML996107">
    <property type="protein sequence ID" value="KAF2738729.1"/>
    <property type="molecule type" value="Genomic_DNA"/>
</dbReference>
<gene>
    <name evidence="12" type="ORF">EJ04DRAFT_509305</name>
</gene>
<dbReference type="InterPro" id="IPR039261">
    <property type="entry name" value="FNR_nucleotide-bd"/>
</dbReference>
<dbReference type="InterPro" id="IPR013112">
    <property type="entry name" value="FAD-bd_8"/>
</dbReference>
<evidence type="ECO:0000259" key="11">
    <source>
        <dbReference type="PROSITE" id="PS51384"/>
    </source>
</evidence>
<dbReference type="PROSITE" id="PS51384">
    <property type="entry name" value="FAD_FR"/>
    <property type="match status" value="1"/>
</dbReference>
<comment type="similarity">
    <text evidence="2">Belongs to the ferric reductase (FRE) family.</text>
</comment>
<feature type="transmembrane region" description="Helical" evidence="10">
    <location>
        <begin position="175"/>
        <end position="194"/>
    </location>
</feature>
<dbReference type="OrthoDB" id="10006946at2759"/>
<comment type="caution">
    <text evidence="12">The sequence shown here is derived from an EMBL/GenBank/DDBJ whole genome shotgun (WGS) entry which is preliminary data.</text>
</comment>
<keyword evidence="6 10" id="KW-1133">Transmembrane helix</keyword>
<feature type="transmembrane region" description="Helical" evidence="10">
    <location>
        <begin position="206"/>
        <end position="227"/>
    </location>
</feature>
<evidence type="ECO:0000256" key="3">
    <source>
        <dbReference type="ARBA" id="ARBA00022448"/>
    </source>
</evidence>
<evidence type="ECO:0000256" key="9">
    <source>
        <dbReference type="ARBA" id="ARBA00023136"/>
    </source>
</evidence>
<keyword evidence="9 10" id="KW-0472">Membrane</keyword>
<dbReference type="AlphaFoldDB" id="A0A9P4R4R5"/>
<dbReference type="GO" id="GO:0005886">
    <property type="term" value="C:plasma membrane"/>
    <property type="evidence" value="ECO:0007669"/>
    <property type="project" value="TreeGrafter"/>
</dbReference>
<protein>
    <recommendedName>
        <fullName evidence="11">FAD-binding FR-type domain-containing protein</fullName>
    </recommendedName>
</protein>
<organism evidence="12 13">
    <name type="scientific">Polyplosphaeria fusca</name>
    <dbReference type="NCBI Taxonomy" id="682080"/>
    <lineage>
        <taxon>Eukaryota</taxon>
        <taxon>Fungi</taxon>
        <taxon>Dikarya</taxon>
        <taxon>Ascomycota</taxon>
        <taxon>Pezizomycotina</taxon>
        <taxon>Dothideomycetes</taxon>
        <taxon>Pleosporomycetidae</taxon>
        <taxon>Pleosporales</taxon>
        <taxon>Tetraplosphaeriaceae</taxon>
        <taxon>Polyplosphaeria</taxon>
    </lineage>
</organism>
<evidence type="ECO:0000313" key="12">
    <source>
        <dbReference type="EMBL" id="KAF2738729.1"/>
    </source>
</evidence>
<dbReference type="Pfam" id="PF08022">
    <property type="entry name" value="FAD_binding_8"/>
    <property type="match status" value="1"/>
</dbReference>
<dbReference type="Gene3D" id="3.40.50.80">
    <property type="entry name" value="Nucleotide-binding domain of ferredoxin-NADP reductase (FNR) module"/>
    <property type="match status" value="1"/>
</dbReference>
<evidence type="ECO:0000256" key="4">
    <source>
        <dbReference type="ARBA" id="ARBA00022692"/>
    </source>
</evidence>
<sequence length="574" mass="64683">MFGYEFVTLNDDQKHERRTLLEFYPFIGFLSTLVILACFQLGYFVTWLTRQGLEYERPKSPSFNRRSPDKWTWLKTSSQNVERIRWWLRKPVIRGWGTRAEWIGGTGWTLWLLCLSAAQTGNDYLHLTKRFGIIGASQLPIHYLLAMRSPYSPIQYITCMSHEQLKSPHQILGRIIYLLFALHALFYTNFFVLSGLLAKRILDKDVILGLASITLFTVLSTTALGFVRRWSYRLFYISHITIANTVIITLFFHVSHIRPYLWGVIIINGAHLVFRSFSLRKYSGTITLLPGTNLVQVRIPLPPGDPALKWKYGQHVYLSRPTGKPYTNSIHDQYVLRTHTNPFSIASLPSIDHELLLVSRTLNGTTRKTSDLAKSLSSTPIPLAIEGPYGHARHLPDLSTFDSILLVAGGVGATYTMPLYRSLLAAPPTGPSTPDVHFIWSVRKLAETYWVFPADHAEEAVAASEDAPVQVFVTQPAGPDLRAGDGGAGEEIELTEDQHLLSLEEQMERPRKGMVLKAGRPNVAAIVDEVLSKGDRVAVFVCGPTGLAETVSGCVERWVERGSEVYWHDEAFGW</sequence>
<dbReference type="SFLD" id="SFLDG01168">
    <property type="entry name" value="Ferric_reductase_subgroup_(FRE"/>
    <property type="match status" value="1"/>
</dbReference>
<dbReference type="PANTHER" id="PTHR32361:SF28">
    <property type="entry name" value="FRP1P"/>
    <property type="match status" value="1"/>
</dbReference>
<evidence type="ECO:0000256" key="2">
    <source>
        <dbReference type="ARBA" id="ARBA00006278"/>
    </source>
</evidence>
<dbReference type="GO" id="GO:0006826">
    <property type="term" value="P:iron ion transport"/>
    <property type="evidence" value="ECO:0007669"/>
    <property type="project" value="TreeGrafter"/>
</dbReference>
<dbReference type="Pfam" id="PF01794">
    <property type="entry name" value="Ferric_reduct"/>
    <property type="match status" value="1"/>
</dbReference>
<dbReference type="SFLD" id="SFLDS00052">
    <property type="entry name" value="Ferric_Reductase_Domain"/>
    <property type="match status" value="1"/>
</dbReference>
<dbReference type="GO" id="GO:0006879">
    <property type="term" value="P:intracellular iron ion homeostasis"/>
    <property type="evidence" value="ECO:0007669"/>
    <property type="project" value="TreeGrafter"/>
</dbReference>
<keyword evidence="7" id="KW-0560">Oxidoreductase</keyword>
<evidence type="ECO:0000313" key="13">
    <source>
        <dbReference type="Proteomes" id="UP000799444"/>
    </source>
</evidence>
<dbReference type="Proteomes" id="UP000799444">
    <property type="component" value="Unassembled WGS sequence"/>
</dbReference>
<keyword evidence="13" id="KW-1185">Reference proteome</keyword>